<evidence type="ECO:0000256" key="1">
    <source>
        <dbReference type="SAM" id="MobiDB-lite"/>
    </source>
</evidence>
<dbReference type="GO" id="GO:0003824">
    <property type="term" value="F:catalytic activity"/>
    <property type="evidence" value="ECO:0007669"/>
    <property type="project" value="InterPro"/>
</dbReference>
<dbReference type="InterPro" id="IPR036691">
    <property type="entry name" value="Endo/exonu/phosph_ase_sf"/>
</dbReference>
<sequence>MASSERNIKVCTINLFNYVEPPNAFYDFANIYTKEEWTIKIRWLSQTITKIDADIIGFQEVFSIDSLRKTMHLLGYTHFVTVDTPEVEQDYIYSNPVVALASRHPVSQTLSINASSAIARSQSNFKFNRTPIHAVVDIPQLGPIDVYVVHLKSQRPTELDTQPDEERHDEPSTSERWLLESQGKWLSTVQRGMEVHVLHHHMIETKKQNERPCLLMGDFNQSLQSNEFHCLTSRHLFRLKESETALSAFHLHNSQDLVLEQTEITSTPTYYVGAQGKELDYILLSNEFSDCSDQARGIVTDYQVIDSHLVNPRYGHDHISTDHGIVTVNISII</sequence>
<dbReference type="PANTHER" id="PTHR14859">
    <property type="entry name" value="CALCOFLUOR WHITE HYPERSENSITIVE PROTEIN PRECURSOR"/>
    <property type="match status" value="1"/>
</dbReference>
<accession>A0A1B9R070</accession>
<dbReference type="EMBL" id="MAJZ01000380">
    <property type="protein sequence ID" value="OCH77339.1"/>
    <property type="molecule type" value="Genomic_DNA"/>
</dbReference>
<dbReference type="RefSeq" id="WP_065576619.1">
    <property type="nucleotide sequence ID" value="NZ_JBNGCH010000380.1"/>
</dbReference>
<dbReference type="Gene3D" id="3.60.10.10">
    <property type="entry name" value="Endonuclease/exonuclease/phosphatase"/>
    <property type="match status" value="1"/>
</dbReference>
<dbReference type="AlphaFoldDB" id="A0A1B9R070"/>
<feature type="region of interest" description="Disordered" evidence="1">
    <location>
        <begin position="155"/>
        <end position="174"/>
    </location>
</feature>
<organism evidence="3 4">
    <name type="scientific">Vibrio genomosp. F10</name>
    <dbReference type="NCBI Taxonomy" id="723171"/>
    <lineage>
        <taxon>Bacteria</taxon>
        <taxon>Pseudomonadati</taxon>
        <taxon>Pseudomonadota</taxon>
        <taxon>Gammaproteobacteria</taxon>
        <taxon>Vibrionales</taxon>
        <taxon>Vibrionaceae</taxon>
        <taxon>Vibrio</taxon>
    </lineage>
</organism>
<dbReference type="Pfam" id="PF03372">
    <property type="entry name" value="Exo_endo_phos"/>
    <property type="match status" value="1"/>
</dbReference>
<dbReference type="InterPro" id="IPR005135">
    <property type="entry name" value="Endo/exonuclease/phosphatase"/>
</dbReference>
<comment type="caution">
    <text evidence="3">The sequence shown here is derived from an EMBL/GenBank/DDBJ whole genome shotgun (WGS) entry which is preliminary data.</text>
</comment>
<feature type="compositionally biased region" description="Basic and acidic residues" evidence="1">
    <location>
        <begin position="164"/>
        <end position="173"/>
    </location>
</feature>
<dbReference type="Proteomes" id="UP000093173">
    <property type="component" value="Unassembled WGS sequence"/>
</dbReference>
<proteinExistence type="predicted"/>
<feature type="domain" description="Endonuclease/exonuclease/phosphatase" evidence="2">
    <location>
        <begin position="40"/>
        <end position="290"/>
    </location>
</feature>
<reference evidence="4" key="1">
    <citation type="submission" date="2016-06" db="EMBL/GenBank/DDBJ databases">
        <authorList>
            <person name="Hehemann J.-H."/>
            <person name="Arevalo P."/>
            <person name="Datta M.S."/>
            <person name="Polz M.F."/>
        </authorList>
    </citation>
    <scope>NUCLEOTIDE SEQUENCE [LARGE SCALE GENOMIC DNA]</scope>
    <source>
        <strain evidence="4">9CSC122</strain>
    </source>
</reference>
<evidence type="ECO:0000313" key="4">
    <source>
        <dbReference type="Proteomes" id="UP000093173"/>
    </source>
</evidence>
<gene>
    <name evidence="3" type="ORF">A6E14_07835</name>
</gene>
<protein>
    <recommendedName>
        <fullName evidence="2">Endonuclease/exonuclease/phosphatase domain-containing protein</fullName>
    </recommendedName>
</protein>
<dbReference type="PANTHER" id="PTHR14859:SF15">
    <property type="entry name" value="ENDONUCLEASE_EXONUCLEASE_PHOSPHATASE DOMAIN-CONTAINING PROTEIN"/>
    <property type="match status" value="1"/>
</dbReference>
<dbReference type="InterPro" id="IPR051916">
    <property type="entry name" value="GPI-anchor_lipid_remodeler"/>
</dbReference>
<dbReference type="GO" id="GO:0016020">
    <property type="term" value="C:membrane"/>
    <property type="evidence" value="ECO:0007669"/>
    <property type="project" value="GOC"/>
</dbReference>
<evidence type="ECO:0000259" key="2">
    <source>
        <dbReference type="Pfam" id="PF03372"/>
    </source>
</evidence>
<evidence type="ECO:0000313" key="3">
    <source>
        <dbReference type="EMBL" id="OCH77339.1"/>
    </source>
</evidence>
<dbReference type="SUPFAM" id="SSF56219">
    <property type="entry name" value="DNase I-like"/>
    <property type="match status" value="1"/>
</dbReference>
<keyword evidence="4" id="KW-1185">Reference proteome</keyword>
<dbReference type="GO" id="GO:0006506">
    <property type="term" value="P:GPI anchor biosynthetic process"/>
    <property type="evidence" value="ECO:0007669"/>
    <property type="project" value="TreeGrafter"/>
</dbReference>
<name>A0A1B9R070_9VIBR</name>